<dbReference type="Gene3D" id="3.40.50.300">
    <property type="entry name" value="P-loop containing nucleotide triphosphate hydrolases"/>
    <property type="match status" value="1"/>
</dbReference>
<sequence length="241" mass="26723">MALLEIEDLHTGYGDVPVLEGVDLEVADEEIVGVVGPNGAGKSTIFKAIMGYLEPWSGSIRYQGREIGGTASSDLVKEGIGYVPQNDNVFPKMTVEENLRMGAFTVTDDEYERNVEPLLELFPKLQERLSQKVYKMSGGEQKMVAVARALVTAPDLVLFDEPSAGLMPKYVDDIFRKVRQIQEERDISLLIIEQNVPKLLENSDRAYVIRDGGVRLEAESRRLLEDEDLGAAYLGGSEQEV</sequence>
<dbReference type="Proteomes" id="UP001596395">
    <property type="component" value="Unassembled WGS sequence"/>
</dbReference>
<dbReference type="SUPFAM" id="SSF52540">
    <property type="entry name" value="P-loop containing nucleoside triphosphate hydrolases"/>
    <property type="match status" value="1"/>
</dbReference>
<dbReference type="InterPro" id="IPR003439">
    <property type="entry name" value="ABC_transporter-like_ATP-bd"/>
</dbReference>
<dbReference type="EMBL" id="JBHSXN010000004">
    <property type="protein sequence ID" value="MFC6954736.1"/>
    <property type="molecule type" value="Genomic_DNA"/>
</dbReference>
<name>A0ABD5VPE7_9EURY</name>
<dbReference type="AlphaFoldDB" id="A0ABD5VPE7"/>
<keyword evidence="4 7" id="KW-0067">ATP-binding</keyword>
<dbReference type="PANTHER" id="PTHR43820:SF4">
    <property type="entry name" value="HIGH-AFFINITY BRANCHED-CHAIN AMINO ACID TRANSPORT ATP-BINDING PROTEIN LIVF"/>
    <property type="match status" value="1"/>
</dbReference>
<dbReference type="InterPro" id="IPR017871">
    <property type="entry name" value="ABC_transporter-like_CS"/>
</dbReference>
<dbReference type="GO" id="GO:0005524">
    <property type="term" value="F:ATP binding"/>
    <property type="evidence" value="ECO:0007669"/>
    <property type="project" value="UniProtKB-KW"/>
</dbReference>
<evidence type="ECO:0000256" key="4">
    <source>
        <dbReference type="ARBA" id="ARBA00022840"/>
    </source>
</evidence>
<gene>
    <name evidence="7" type="ORF">ACFQGB_17860</name>
</gene>
<dbReference type="GO" id="GO:0006865">
    <property type="term" value="P:amino acid transport"/>
    <property type="evidence" value="ECO:0007669"/>
    <property type="project" value="UniProtKB-KW"/>
</dbReference>
<evidence type="ECO:0000259" key="6">
    <source>
        <dbReference type="PROSITE" id="PS50893"/>
    </source>
</evidence>
<feature type="domain" description="ABC transporter" evidence="6">
    <location>
        <begin position="4"/>
        <end position="236"/>
    </location>
</feature>
<evidence type="ECO:0000256" key="2">
    <source>
        <dbReference type="ARBA" id="ARBA00022448"/>
    </source>
</evidence>
<proteinExistence type="inferred from homology"/>
<dbReference type="CDD" id="cd03224">
    <property type="entry name" value="ABC_TM1139_LivF_branched"/>
    <property type="match status" value="1"/>
</dbReference>
<evidence type="ECO:0000256" key="1">
    <source>
        <dbReference type="ARBA" id="ARBA00005417"/>
    </source>
</evidence>
<comment type="caution">
    <text evidence="7">The sequence shown here is derived from an EMBL/GenBank/DDBJ whole genome shotgun (WGS) entry which is preliminary data.</text>
</comment>
<keyword evidence="5" id="KW-0029">Amino-acid transport</keyword>
<dbReference type="RefSeq" id="WP_336351679.1">
    <property type="nucleotide sequence ID" value="NZ_JAZAQL010000004.1"/>
</dbReference>
<evidence type="ECO:0000313" key="7">
    <source>
        <dbReference type="EMBL" id="MFC6954736.1"/>
    </source>
</evidence>
<dbReference type="SMART" id="SM00382">
    <property type="entry name" value="AAA"/>
    <property type="match status" value="1"/>
</dbReference>
<accession>A0ABD5VPE7</accession>
<evidence type="ECO:0000313" key="8">
    <source>
        <dbReference type="Proteomes" id="UP001596395"/>
    </source>
</evidence>
<dbReference type="InterPro" id="IPR052156">
    <property type="entry name" value="BCAA_Transport_ATP-bd_LivF"/>
</dbReference>
<dbReference type="InterPro" id="IPR027417">
    <property type="entry name" value="P-loop_NTPase"/>
</dbReference>
<dbReference type="InterPro" id="IPR003593">
    <property type="entry name" value="AAA+_ATPase"/>
</dbReference>
<evidence type="ECO:0000256" key="3">
    <source>
        <dbReference type="ARBA" id="ARBA00022741"/>
    </source>
</evidence>
<reference evidence="7 8" key="1">
    <citation type="journal article" date="2019" name="Int. J. Syst. Evol. Microbiol.">
        <title>The Global Catalogue of Microorganisms (GCM) 10K type strain sequencing project: providing services to taxonomists for standard genome sequencing and annotation.</title>
        <authorList>
            <consortium name="The Broad Institute Genomics Platform"/>
            <consortium name="The Broad Institute Genome Sequencing Center for Infectious Disease"/>
            <person name="Wu L."/>
            <person name="Ma J."/>
        </authorList>
    </citation>
    <scope>NUCLEOTIDE SEQUENCE [LARGE SCALE GENOMIC DNA]</scope>
    <source>
        <strain evidence="7 8">GX26</strain>
    </source>
</reference>
<evidence type="ECO:0000256" key="5">
    <source>
        <dbReference type="ARBA" id="ARBA00022970"/>
    </source>
</evidence>
<keyword evidence="2" id="KW-0813">Transport</keyword>
<dbReference type="PANTHER" id="PTHR43820">
    <property type="entry name" value="HIGH-AFFINITY BRANCHED-CHAIN AMINO ACID TRANSPORT ATP-BINDING PROTEIN LIVF"/>
    <property type="match status" value="1"/>
</dbReference>
<dbReference type="Pfam" id="PF00005">
    <property type="entry name" value="ABC_tran"/>
    <property type="match status" value="1"/>
</dbReference>
<dbReference type="PROSITE" id="PS00211">
    <property type="entry name" value="ABC_TRANSPORTER_1"/>
    <property type="match status" value="1"/>
</dbReference>
<keyword evidence="8" id="KW-1185">Reference proteome</keyword>
<protein>
    <submittedName>
        <fullName evidence="7">ABC transporter ATP-binding protein</fullName>
    </submittedName>
</protein>
<organism evidence="7 8">
    <name type="scientific">Halorubellus litoreus</name>
    <dbReference type="NCBI Taxonomy" id="755308"/>
    <lineage>
        <taxon>Archaea</taxon>
        <taxon>Methanobacteriati</taxon>
        <taxon>Methanobacteriota</taxon>
        <taxon>Stenosarchaea group</taxon>
        <taxon>Halobacteria</taxon>
        <taxon>Halobacteriales</taxon>
        <taxon>Halorubellaceae</taxon>
        <taxon>Halorubellus</taxon>
    </lineage>
</organism>
<dbReference type="PROSITE" id="PS50893">
    <property type="entry name" value="ABC_TRANSPORTER_2"/>
    <property type="match status" value="1"/>
</dbReference>
<keyword evidence="3" id="KW-0547">Nucleotide-binding</keyword>
<comment type="similarity">
    <text evidence="1">Belongs to the ABC transporter superfamily.</text>
</comment>